<evidence type="ECO:0000256" key="4">
    <source>
        <dbReference type="ARBA" id="ARBA00022490"/>
    </source>
</evidence>
<dbReference type="PANTHER" id="PTHR10885">
    <property type="entry name" value="ISOPENTENYL-DIPHOSPHATE DELTA-ISOMERASE"/>
    <property type="match status" value="1"/>
</dbReference>
<dbReference type="EMBL" id="FNHH01000016">
    <property type="protein sequence ID" value="SDM57237.1"/>
    <property type="molecule type" value="Genomic_DNA"/>
</dbReference>
<dbReference type="GO" id="GO:0004452">
    <property type="term" value="F:isopentenyl-diphosphate delta-isomerase activity"/>
    <property type="evidence" value="ECO:0007669"/>
    <property type="project" value="UniProtKB-UniRule"/>
</dbReference>
<evidence type="ECO:0000256" key="11">
    <source>
        <dbReference type="PIRSR" id="PIRSR018427-1"/>
    </source>
</evidence>
<organism evidence="13 14">
    <name type="scientific">Daejeonella rubra</name>
    <dbReference type="NCBI Taxonomy" id="990371"/>
    <lineage>
        <taxon>Bacteria</taxon>
        <taxon>Pseudomonadati</taxon>
        <taxon>Bacteroidota</taxon>
        <taxon>Sphingobacteriia</taxon>
        <taxon>Sphingobacteriales</taxon>
        <taxon>Sphingobacteriaceae</taxon>
        <taxon>Daejeonella</taxon>
    </lineage>
</organism>
<dbReference type="STRING" id="990371.SAMN05421813_1167"/>
<feature type="active site" evidence="11">
    <location>
        <position position="73"/>
    </location>
</feature>
<evidence type="ECO:0000313" key="14">
    <source>
        <dbReference type="Proteomes" id="UP000199226"/>
    </source>
</evidence>
<dbReference type="InterPro" id="IPR056375">
    <property type="entry name" value="Idi_bact"/>
</dbReference>
<accession>A0A1G9UBB0</accession>
<reference evidence="14" key="1">
    <citation type="submission" date="2016-10" db="EMBL/GenBank/DDBJ databases">
        <authorList>
            <person name="Varghese N."/>
            <person name="Submissions S."/>
        </authorList>
    </citation>
    <scope>NUCLEOTIDE SEQUENCE [LARGE SCALE GENOMIC DNA]</scope>
    <source>
        <strain evidence="14">DSM 24536</strain>
    </source>
</reference>
<comment type="pathway">
    <text evidence="1">Isoprenoid biosynthesis; dimethylallyl diphosphate biosynthesis; dimethylallyl diphosphate from isopentenyl diphosphate: step 1/1.</text>
</comment>
<evidence type="ECO:0000256" key="9">
    <source>
        <dbReference type="ARBA" id="ARBA00023235"/>
    </source>
</evidence>
<gene>
    <name evidence="13" type="ORF">SAMN05421813_1167</name>
</gene>
<proteinExistence type="inferred from homology"/>
<evidence type="ECO:0000256" key="5">
    <source>
        <dbReference type="ARBA" id="ARBA00022723"/>
    </source>
</evidence>
<dbReference type="AlphaFoldDB" id="A0A1G9UBB0"/>
<comment type="similarity">
    <text evidence="2">Belongs to the IPP isomerase type 1 family.</text>
</comment>
<dbReference type="NCBIfam" id="TIGR02150">
    <property type="entry name" value="IPP_isom_1"/>
    <property type="match status" value="1"/>
</dbReference>
<dbReference type="InterPro" id="IPR011876">
    <property type="entry name" value="IsopentenylPP_isomerase_typ1"/>
</dbReference>
<dbReference type="Proteomes" id="UP000199226">
    <property type="component" value="Unassembled WGS sequence"/>
</dbReference>
<dbReference type="EC" id="5.3.3.2" evidence="3 10"/>
<evidence type="ECO:0000256" key="3">
    <source>
        <dbReference type="ARBA" id="ARBA00012057"/>
    </source>
</evidence>
<dbReference type="PANTHER" id="PTHR10885:SF0">
    <property type="entry name" value="ISOPENTENYL-DIPHOSPHATE DELTA-ISOMERASE"/>
    <property type="match status" value="1"/>
</dbReference>
<dbReference type="RefSeq" id="WP_090705053.1">
    <property type="nucleotide sequence ID" value="NZ_FNHH01000016.1"/>
</dbReference>
<evidence type="ECO:0000256" key="10">
    <source>
        <dbReference type="NCBIfam" id="TIGR02150"/>
    </source>
</evidence>
<dbReference type="GO" id="GO:0050992">
    <property type="term" value="P:dimethylallyl diphosphate biosynthetic process"/>
    <property type="evidence" value="ECO:0007669"/>
    <property type="project" value="UniProtKB-UniPathway"/>
</dbReference>
<dbReference type="GO" id="GO:0005737">
    <property type="term" value="C:cytoplasm"/>
    <property type="evidence" value="ECO:0007669"/>
    <property type="project" value="TreeGrafter"/>
</dbReference>
<evidence type="ECO:0000256" key="8">
    <source>
        <dbReference type="ARBA" id="ARBA00023229"/>
    </source>
</evidence>
<protein>
    <recommendedName>
        <fullName evidence="3 10">Isopentenyl-diphosphate delta-isomerase</fullName>
        <ecNumber evidence="3 10">5.3.3.2</ecNumber>
    </recommendedName>
</protein>
<evidence type="ECO:0000256" key="1">
    <source>
        <dbReference type="ARBA" id="ARBA00004826"/>
    </source>
</evidence>
<evidence type="ECO:0000259" key="12">
    <source>
        <dbReference type="PROSITE" id="PS51462"/>
    </source>
</evidence>
<keyword evidence="6" id="KW-0460">Magnesium</keyword>
<dbReference type="InterPro" id="IPR015797">
    <property type="entry name" value="NUDIX_hydrolase-like_dom_sf"/>
</dbReference>
<sequence length="180" mass="20989">MKKDIIDGQNELLILVDEQDNEIGVKDKLSVHLDGLLHRAFSIFIFNSHSELLLQQRANAKYHSPGQWTNTCCSHPRPEESNIEACNRRLLEEMGMKADLQFSFSFLYKFEFSNGLIEHEYDHVYIGYTDQMPEINLNEVQDWKYISISDLETEIGLNPELYTPWLKICMAELKENLSSK</sequence>
<dbReference type="HAMAP" id="MF_00202">
    <property type="entry name" value="Idi"/>
    <property type="match status" value="1"/>
</dbReference>
<dbReference type="GO" id="GO:0009240">
    <property type="term" value="P:isopentenyl diphosphate biosynthetic process"/>
    <property type="evidence" value="ECO:0007669"/>
    <property type="project" value="TreeGrafter"/>
</dbReference>
<dbReference type="GO" id="GO:0046872">
    <property type="term" value="F:metal ion binding"/>
    <property type="evidence" value="ECO:0007669"/>
    <property type="project" value="UniProtKB-KW"/>
</dbReference>
<feature type="domain" description="Nudix hydrolase" evidence="12">
    <location>
        <begin position="36"/>
        <end position="168"/>
    </location>
</feature>
<keyword evidence="8" id="KW-0414">Isoprene biosynthesis</keyword>
<dbReference type="UniPathway" id="UPA00059">
    <property type="reaction ID" value="UER00104"/>
</dbReference>
<dbReference type="CDD" id="cd02885">
    <property type="entry name" value="NUDIX_IPP_Isomerase"/>
    <property type="match status" value="1"/>
</dbReference>
<dbReference type="Gene3D" id="3.90.79.10">
    <property type="entry name" value="Nucleoside Triphosphate Pyrophosphohydrolase"/>
    <property type="match status" value="1"/>
</dbReference>
<dbReference type="OrthoDB" id="9809458at2"/>
<dbReference type="Pfam" id="PF00293">
    <property type="entry name" value="NUDIX"/>
    <property type="match status" value="1"/>
</dbReference>
<evidence type="ECO:0000313" key="13">
    <source>
        <dbReference type="EMBL" id="SDM57237.1"/>
    </source>
</evidence>
<dbReference type="SUPFAM" id="SSF55811">
    <property type="entry name" value="Nudix"/>
    <property type="match status" value="1"/>
</dbReference>
<keyword evidence="14" id="KW-1185">Reference proteome</keyword>
<dbReference type="PIRSF" id="PIRSF018427">
    <property type="entry name" value="Isopntndiph_ism"/>
    <property type="match status" value="1"/>
</dbReference>
<evidence type="ECO:0000256" key="2">
    <source>
        <dbReference type="ARBA" id="ARBA00007579"/>
    </source>
</evidence>
<dbReference type="InterPro" id="IPR000086">
    <property type="entry name" value="NUDIX_hydrolase_dom"/>
</dbReference>
<dbReference type="NCBIfam" id="NF002995">
    <property type="entry name" value="PRK03759.1"/>
    <property type="match status" value="1"/>
</dbReference>
<evidence type="ECO:0000256" key="6">
    <source>
        <dbReference type="ARBA" id="ARBA00022842"/>
    </source>
</evidence>
<keyword evidence="7" id="KW-0464">Manganese</keyword>
<feature type="active site" evidence="11">
    <location>
        <position position="120"/>
    </location>
</feature>
<evidence type="ECO:0000256" key="7">
    <source>
        <dbReference type="ARBA" id="ARBA00023211"/>
    </source>
</evidence>
<name>A0A1G9UBB0_9SPHI</name>
<keyword evidence="9 13" id="KW-0413">Isomerase</keyword>
<dbReference type="PROSITE" id="PS51462">
    <property type="entry name" value="NUDIX"/>
    <property type="match status" value="1"/>
</dbReference>
<keyword evidence="5" id="KW-0479">Metal-binding</keyword>
<keyword evidence="4" id="KW-0963">Cytoplasm</keyword>